<keyword evidence="3" id="KW-0813">Transport</keyword>
<proteinExistence type="predicted"/>
<keyword evidence="5" id="KW-0479">Metal-binding</keyword>
<evidence type="ECO:0000313" key="12">
    <source>
        <dbReference type="Proteomes" id="UP001529491"/>
    </source>
</evidence>
<dbReference type="Gene3D" id="1.10.1130.10">
    <property type="entry name" value="Flavocytochrome C3, Chain A"/>
    <property type="match status" value="1"/>
</dbReference>
<organism evidence="11 12">
    <name type="scientific">Shewanella youngdeokensis</name>
    <dbReference type="NCBI Taxonomy" id="2999068"/>
    <lineage>
        <taxon>Bacteria</taxon>
        <taxon>Pseudomonadati</taxon>
        <taxon>Pseudomonadota</taxon>
        <taxon>Gammaproteobacteria</taxon>
        <taxon>Alteromonadales</taxon>
        <taxon>Shewanellaceae</taxon>
        <taxon>Shewanella</taxon>
    </lineage>
</organism>
<protein>
    <submittedName>
        <fullName evidence="11">Cytochrome c3 family protein</fullName>
    </submittedName>
</protein>
<evidence type="ECO:0000256" key="2">
    <source>
        <dbReference type="ARBA" id="ARBA00004418"/>
    </source>
</evidence>
<comment type="cofactor">
    <cofactor evidence="1">
        <name>heme c</name>
        <dbReference type="ChEBI" id="CHEBI:61717"/>
    </cofactor>
</comment>
<feature type="signal peptide" evidence="9">
    <location>
        <begin position="1"/>
        <end position="22"/>
    </location>
</feature>
<evidence type="ECO:0000256" key="3">
    <source>
        <dbReference type="ARBA" id="ARBA00022448"/>
    </source>
</evidence>
<sequence>MKTVSLSCLLLAVAATAPLAHAKKELHGAHKEMKVKCKSCHVNGMKKPASMEGCFDCHGSYDDIRALSEEKELEANPHDSHLGDVECSDCHNIHKESAETVCAECHEFDFVTP</sequence>
<dbReference type="EMBL" id="CP136522">
    <property type="protein sequence ID" value="WOT05898.1"/>
    <property type="molecule type" value="Genomic_DNA"/>
</dbReference>
<name>A0ABZ0K1Z8_9GAMM</name>
<keyword evidence="7" id="KW-0249">Electron transport</keyword>
<feature type="chain" id="PRO_5047195816" evidence="9">
    <location>
        <begin position="23"/>
        <end position="113"/>
    </location>
</feature>
<dbReference type="Pfam" id="PF14537">
    <property type="entry name" value="Cytochrom_c3_2"/>
    <property type="match status" value="1"/>
</dbReference>
<evidence type="ECO:0000259" key="10">
    <source>
        <dbReference type="Pfam" id="PF14537"/>
    </source>
</evidence>
<keyword evidence="8" id="KW-0408">Iron</keyword>
<evidence type="ECO:0000256" key="1">
    <source>
        <dbReference type="ARBA" id="ARBA00001926"/>
    </source>
</evidence>
<evidence type="ECO:0000256" key="5">
    <source>
        <dbReference type="ARBA" id="ARBA00022723"/>
    </source>
</evidence>
<keyword evidence="6" id="KW-0574">Periplasm</keyword>
<feature type="domain" description="Tetrahaem cytochrome" evidence="10">
    <location>
        <begin position="29"/>
        <end position="107"/>
    </location>
</feature>
<comment type="subcellular location">
    <subcellularLocation>
        <location evidence="2">Periplasm</location>
    </subcellularLocation>
</comment>
<dbReference type="Proteomes" id="UP001529491">
    <property type="component" value="Chromosome"/>
</dbReference>
<evidence type="ECO:0000256" key="8">
    <source>
        <dbReference type="ARBA" id="ARBA00023004"/>
    </source>
</evidence>
<dbReference type="SUPFAM" id="SSF48695">
    <property type="entry name" value="Multiheme cytochromes"/>
    <property type="match status" value="1"/>
</dbReference>
<dbReference type="RefSeq" id="WP_375087895.1">
    <property type="nucleotide sequence ID" value="NZ_CP136522.1"/>
</dbReference>
<evidence type="ECO:0000256" key="6">
    <source>
        <dbReference type="ARBA" id="ARBA00022764"/>
    </source>
</evidence>
<evidence type="ECO:0000313" key="11">
    <source>
        <dbReference type="EMBL" id="WOT05898.1"/>
    </source>
</evidence>
<accession>A0ABZ0K1Z8</accession>
<gene>
    <name evidence="11" type="ORF">RGE70_03445</name>
</gene>
<evidence type="ECO:0000256" key="7">
    <source>
        <dbReference type="ARBA" id="ARBA00022982"/>
    </source>
</evidence>
<reference evidence="11 12" key="1">
    <citation type="submission" date="2023-10" db="EMBL/GenBank/DDBJ databases">
        <title>Complete genome sequence of Shewanella sp. DAU334.</title>
        <authorList>
            <person name="Lee Y.-S."/>
            <person name="Jeong H.-R."/>
            <person name="Hwang E.-J."/>
            <person name="Choi Y.-L."/>
            <person name="Kim G.-D."/>
        </authorList>
    </citation>
    <scope>NUCLEOTIDE SEQUENCE [LARGE SCALE GENOMIC DNA]</scope>
    <source>
        <strain evidence="11 12">DAU334</strain>
    </source>
</reference>
<dbReference type="InterPro" id="IPR012286">
    <property type="entry name" value="Tetrahaem_cytochrome"/>
</dbReference>
<keyword evidence="12" id="KW-1185">Reference proteome</keyword>
<keyword evidence="9" id="KW-0732">Signal</keyword>
<evidence type="ECO:0000256" key="9">
    <source>
        <dbReference type="SAM" id="SignalP"/>
    </source>
</evidence>
<evidence type="ECO:0000256" key="4">
    <source>
        <dbReference type="ARBA" id="ARBA00022617"/>
    </source>
</evidence>
<keyword evidence="4" id="KW-0349">Heme</keyword>
<dbReference type="InterPro" id="IPR036280">
    <property type="entry name" value="Multihaem_cyt_sf"/>
</dbReference>